<feature type="compositionally biased region" description="Basic residues" evidence="1">
    <location>
        <begin position="87"/>
        <end position="99"/>
    </location>
</feature>
<evidence type="ECO:0008006" key="4">
    <source>
        <dbReference type="Google" id="ProtNLM"/>
    </source>
</evidence>
<dbReference type="Proteomes" id="UP000053593">
    <property type="component" value="Unassembled WGS sequence"/>
</dbReference>
<name>A0A0D0BNB9_9AGAR</name>
<feature type="region of interest" description="Disordered" evidence="1">
    <location>
        <begin position="1"/>
        <end position="133"/>
    </location>
</feature>
<feature type="compositionally biased region" description="Low complexity" evidence="1">
    <location>
        <begin position="59"/>
        <end position="71"/>
    </location>
</feature>
<feature type="compositionally biased region" description="Basic residues" evidence="1">
    <location>
        <begin position="29"/>
        <end position="40"/>
    </location>
</feature>
<feature type="compositionally biased region" description="Basic and acidic residues" evidence="1">
    <location>
        <begin position="41"/>
        <end position="53"/>
    </location>
</feature>
<dbReference type="AlphaFoldDB" id="A0A0D0BNB9"/>
<evidence type="ECO:0000256" key="1">
    <source>
        <dbReference type="SAM" id="MobiDB-lite"/>
    </source>
</evidence>
<evidence type="ECO:0000313" key="3">
    <source>
        <dbReference type="Proteomes" id="UP000053593"/>
    </source>
</evidence>
<sequence>MESIIMSAPSTKRRRAEEDLEFEQEVHSSRKGSKIKRVKRRQVEPSESDRESVEETEGSKSSGKIGSGQIQLDSSPGSSSEDEAQKERRRKIARGKKRAIGTIQKPAPWRQPHAAQSSSTQFQPSPELNSPPCTHCVRRGTKCEVQHAAARLRSVKPVTCLPCKNRKVKCSLVPPASSLSNASNRTTKDSDIAELRRDIKANTKKLDKVLAMLSRIRDSGEVVDFFWSIVKSVKGDRESSEIEDD</sequence>
<dbReference type="EMBL" id="KN834877">
    <property type="protein sequence ID" value="KIK50969.1"/>
    <property type="molecule type" value="Genomic_DNA"/>
</dbReference>
<feature type="compositionally biased region" description="Polar residues" evidence="1">
    <location>
        <begin position="114"/>
        <end position="132"/>
    </location>
</feature>
<keyword evidence="3" id="KW-1185">Reference proteome</keyword>
<organism evidence="2 3">
    <name type="scientific">Collybiopsis luxurians FD-317 M1</name>
    <dbReference type="NCBI Taxonomy" id="944289"/>
    <lineage>
        <taxon>Eukaryota</taxon>
        <taxon>Fungi</taxon>
        <taxon>Dikarya</taxon>
        <taxon>Basidiomycota</taxon>
        <taxon>Agaricomycotina</taxon>
        <taxon>Agaricomycetes</taxon>
        <taxon>Agaricomycetidae</taxon>
        <taxon>Agaricales</taxon>
        <taxon>Marasmiineae</taxon>
        <taxon>Omphalotaceae</taxon>
        <taxon>Collybiopsis</taxon>
        <taxon>Collybiopsis luxurians</taxon>
    </lineage>
</organism>
<protein>
    <recommendedName>
        <fullName evidence="4">Zn(2)-C6 fungal-type domain-containing protein</fullName>
    </recommendedName>
</protein>
<accession>A0A0D0BNB9</accession>
<reference evidence="2 3" key="1">
    <citation type="submission" date="2014-04" db="EMBL/GenBank/DDBJ databases">
        <title>Evolutionary Origins and Diversification of the Mycorrhizal Mutualists.</title>
        <authorList>
            <consortium name="DOE Joint Genome Institute"/>
            <consortium name="Mycorrhizal Genomics Consortium"/>
            <person name="Kohler A."/>
            <person name="Kuo A."/>
            <person name="Nagy L.G."/>
            <person name="Floudas D."/>
            <person name="Copeland A."/>
            <person name="Barry K.W."/>
            <person name="Cichocki N."/>
            <person name="Veneault-Fourrey C."/>
            <person name="LaButti K."/>
            <person name="Lindquist E.A."/>
            <person name="Lipzen A."/>
            <person name="Lundell T."/>
            <person name="Morin E."/>
            <person name="Murat C."/>
            <person name="Riley R."/>
            <person name="Ohm R."/>
            <person name="Sun H."/>
            <person name="Tunlid A."/>
            <person name="Henrissat B."/>
            <person name="Grigoriev I.V."/>
            <person name="Hibbett D.S."/>
            <person name="Martin F."/>
        </authorList>
    </citation>
    <scope>NUCLEOTIDE SEQUENCE [LARGE SCALE GENOMIC DNA]</scope>
    <source>
        <strain evidence="2 3">FD-317 M1</strain>
    </source>
</reference>
<proteinExistence type="predicted"/>
<gene>
    <name evidence="2" type="ORF">GYMLUDRAFT_101201</name>
</gene>
<evidence type="ECO:0000313" key="2">
    <source>
        <dbReference type="EMBL" id="KIK50969.1"/>
    </source>
</evidence>
<dbReference type="HOGENOM" id="CLU_1133683_0_0_1"/>